<keyword evidence="2" id="KW-0472">Membrane</keyword>
<protein>
    <submittedName>
        <fullName evidence="3">TM2D1 protein</fullName>
    </submittedName>
</protein>
<proteinExistence type="predicted"/>
<feature type="compositionally biased region" description="Low complexity" evidence="1">
    <location>
        <begin position="329"/>
        <end position="382"/>
    </location>
</feature>
<evidence type="ECO:0000256" key="1">
    <source>
        <dbReference type="SAM" id="MobiDB-lite"/>
    </source>
</evidence>
<gene>
    <name evidence="3" type="primary">Ddb_0</name>
    <name evidence="3" type="ORF">G6Z75_0002272</name>
</gene>
<evidence type="ECO:0000313" key="3">
    <source>
        <dbReference type="EMBL" id="KAG5313258.1"/>
    </source>
</evidence>
<dbReference type="PANTHER" id="PTHR21879">
    <property type="entry name" value="FI03362P-RELATED-RELATED"/>
    <property type="match status" value="1"/>
</dbReference>
<feature type="transmembrane region" description="Helical" evidence="2">
    <location>
        <begin position="12"/>
        <end position="31"/>
    </location>
</feature>
<keyword evidence="4" id="KW-1185">Reference proteome</keyword>
<reference evidence="3" key="1">
    <citation type="submission" date="2020-02" db="EMBL/GenBank/DDBJ databases">
        <title>Relaxed selection underlies rapid genomic changes in the transitions from sociality to social parasitism in ants.</title>
        <authorList>
            <person name="Bi X."/>
        </authorList>
    </citation>
    <scope>NUCLEOTIDE SEQUENCE</scope>
    <source>
        <strain evidence="3">BGI-DK2013a</strain>
        <tissue evidence="3">Whole body</tissue>
    </source>
</reference>
<dbReference type="Pfam" id="PF07898">
    <property type="entry name" value="DUF1676"/>
    <property type="match status" value="1"/>
</dbReference>
<feature type="transmembrane region" description="Helical" evidence="2">
    <location>
        <begin position="250"/>
        <end position="274"/>
    </location>
</feature>
<feature type="transmembrane region" description="Helical" evidence="2">
    <location>
        <begin position="37"/>
        <end position="54"/>
    </location>
</feature>
<comment type="caution">
    <text evidence="3">The sequence shown here is derived from an EMBL/GenBank/DDBJ whole genome shotgun (WGS) entry which is preliminary data.</text>
</comment>
<feature type="non-terminal residue" evidence="3">
    <location>
        <position position="1"/>
    </location>
</feature>
<dbReference type="EMBL" id="JAANHZ010000254">
    <property type="protein sequence ID" value="KAG5313258.1"/>
    <property type="molecule type" value="Genomic_DNA"/>
</dbReference>
<keyword evidence="2" id="KW-1133">Transmembrane helix</keyword>
<evidence type="ECO:0000313" key="4">
    <source>
        <dbReference type="Proteomes" id="UP000667349"/>
    </source>
</evidence>
<name>A0A836EGX9_9HYME</name>
<dbReference type="InterPro" id="IPR012464">
    <property type="entry name" value="DUF1676"/>
</dbReference>
<keyword evidence="2" id="KW-0812">Transmembrane</keyword>
<accession>A0A836EGX9</accession>
<dbReference type="AlphaFoldDB" id="A0A836EGX9"/>
<feature type="region of interest" description="Disordered" evidence="1">
    <location>
        <begin position="284"/>
        <end position="303"/>
    </location>
</feature>
<feature type="region of interest" description="Disordered" evidence="1">
    <location>
        <begin position="320"/>
        <end position="386"/>
    </location>
</feature>
<dbReference type="Proteomes" id="UP000667349">
    <property type="component" value="Unassembled WGS sequence"/>
</dbReference>
<evidence type="ECO:0000256" key="2">
    <source>
        <dbReference type="SAM" id="Phobius"/>
    </source>
</evidence>
<sequence length="568" mass="61698">MTQRSVSASISPKLIFVVIAIGIDINVYFLSCKSAKSMLIFYLLITCVIHVNTYEKNEIRNVKDYIFDTTLHRIPVERQIFNFKKNGIKIDLKIVPSAKNDSVKNKNDDYFPEFPVKDIGKCIIKFSLDCIKKRFIRFIETVGRLDEITLLGQDVKLVKTRVTRRSNARSMNDSDVSIERSVDDFFDSFTLRIMLPRWNNKQEKNQIDMMFDETAVAEGRGKKGGGCGGGKGGKCKMMMMGMMMMLKMKLIGLMSLKSMMMGGMSLMLSMMMLMSKFGKGGGGGGGGDSWKGGGGGTGGGGGGGGGGDYKEIILLTKSAGGGGGGGGTSSSYGAPPLSSYGPPPSSSYGAPPLSSYGPPPSNSYGAPPLSSYGPPPSSSYGSPSGGWGRSFHKRPMIYDKETKTEIADGFNRIPMIGEVISNAESIDYLDYQDYQEPSSITNSSSRISNWNTSSYSAFHQDGDTDVSTGSAKNNLKSEAIVNAEGRSFIFNETPPISIVNVIEKTVDTTTTTEQSVTPEFAINAVYMDEWQATAEKTNSNVLSTNSNEEIKLQQTELQPKNIPLLRKI</sequence>
<feature type="non-terminal residue" evidence="3">
    <location>
        <position position="568"/>
    </location>
</feature>
<organism evidence="3 4">
    <name type="scientific">Acromyrmex insinuator</name>
    <dbReference type="NCBI Taxonomy" id="230686"/>
    <lineage>
        <taxon>Eukaryota</taxon>
        <taxon>Metazoa</taxon>
        <taxon>Ecdysozoa</taxon>
        <taxon>Arthropoda</taxon>
        <taxon>Hexapoda</taxon>
        <taxon>Insecta</taxon>
        <taxon>Pterygota</taxon>
        <taxon>Neoptera</taxon>
        <taxon>Endopterygota</taxon>
        <taxon>Hymenoptera</taxon>
        <taxon>Apocrita</taxon>
        <taxon>Aculeata</taxon>
        <taxon>Formicoidea</taxon>
        <taxon>Formicidae</taxon>
        <taxon>Myrmicinae</taxon>
        <taxon>Acromyrmex</taxon>
    </lineage>
</organism>
<dbReference type="GO" id="GO:0016020">
    <property type="term" value="C:membrane"/>
    <property type="evidence" value="ECO:0007669"/>
    <property type="project" value="TreeGrafter"/>
</dbReference>